<dbReference type="InterPro" id="IPR020084">
    <property type="entry name" value="NUDIX_hydrolase_CS"/>
</dbReference>
<dbReference type="Gene3D" id="3.90.79.10">
    <property type="entry name" value="Nucleoside Triphosphate Pyrophosphohydrolase"/>
    <property type="match status" value="1"/>
</dbReference>
<name>H8G7J0_9PSEU</name>
<dbReference type="EMBL" id="CM001466">
    <property type="protein sequence ID" value="EHY90353.1"/>
    <property type="molecule type" value="Genomic_DNA"/>
</dbReference>
<dbReference type="Proteomes" id="UP000004705">
    <property type="component" value="Chromosome"/>
</dbReference>
<dbReference type="InterPro" id="IPR020476">
    <property type="entry name" value="Nudix_hydrolase"/>
</dbReference>
<dbReference type="PANTHER" id="PTHR43046">
    <property type="entry name" value="GDP-MANNOSE MANNOSYL HYDROLASE"/>
    <property type="match status" value="1"/>
</dbReference>
<dbReference type="InterPro" id="IPR000086">
    <property type="entry name" value="NUDIX_hydrolase_dom"/>
</dbReference>
<organism evidence="6 7">
    <name type="scientific">Saccharomonospora azurea NA-128</name>
    <dbReference type="NCBI Taxonomy" id="882081"/>
    <lineage>
        <taxon>Bacteria</taxon>
        <taxon>Bacillati</taxon>
        <taxon>Actinomycetota</taxon>
        <taxon>Actinomycetes</taxon>
        <taxon>Pseudonocardiales</taxon>
        <taxon>Pseudonocardiaceae</taxon>
        <taxon>Saccharomonospora</taxon>
    </lineage>
</organism>
<dbReference type="InterPro" id="IPR015797">
    <property type="entry name" value="NUDIX_hydrolase-like_dom_sf"/>
</dbReference>
<dbReference type="PROSITE" id="PS51462">
    <property type="entry name" value="NUDIX"/>
    <property type="match status" value="1"/>
</dbReference>
<evidence type="ECO:0000256" key="1">
    <source>
        <dbReference type="ARBA" id="ARBA00001946"/>
    </source>
</evidence>
<comment type="cofactor">
    <cofactor evidence="1">
        <name>Mg(2+)</name>
        <dbReference type="ChEBI" id="CHEBI:18420"/>
    </cofactor>
</comment>
<dbReference type="PRINTS" id="PR00502">
    <property type="entry name" value="NUDIXFAMILY"/>
</dbReference>
<keyword evidence="3 4" id="KW-0378">Hydrolase</keyword>
<dbReference type="SUPFAM" id="SSF55811">
    <property type="entry name" value="Nudix"/>
    <property type="match status" value="1"/>
</dbReference>
<dbReference type="PANTHER" id="PTHR43046:SF14">
    <property type="entry name" value="MUTT_NUDIX FAMILY PROTEIN"/>
    <property type="match status" value="1"/>
</dbReference>
<keyword evidence="7" id="KW-1185">Reference proteome</keyword>
<dbReference type="HOGENOM" id="CLU_037162_20_2_11"/>
<dbReference type="CDD" id="cd04673">
    <property type="entry name" value="NUDIX_ADPRase"/>
    <property type="match status" value="1"/>
</dbReference>
<evidence type="ECO:0000256" key="3">
    <source>
        <dbReference type="ARBA" id="ARBA00022801"/>
    </source>
</evidence>
<gene>
    <name evidence="6" type="ORF">SacazDRAFT_03480</name>
</gene>
<sequence length="147" mass="16134">MSGTHSWEEETALSTQRCVGGIVFDSDGRLLLILRGHAPSRGLWSLPGGRVESGETDTDAVVRELHEETGLSVRPERRVGVVTRDRYEIHDYACTVEGVEDTALRPGDDAADARWVTDAELADLDRAGLLTKGLHANLRDWGVLPRC</sequence>
<dbReference type="OrthoDB" id="9804442at2"/>
<dbReference type="Pfam" id="PF00293">
    <property type="entry name" value="NUDIX"/>
    <property type="match status" value="1"/>
</dbReference>
<dbReference type="AlphaFoldDB" id="H8G7J0"/>
<reference evidence="6 7" key="1">
    <citation type="journal article" date="2012" name="Stand. Genomic Sci.">
        <title>Genome sequence of the soil bacterium Saccharomonospora azurea type strain (NA-128(T)).</title>
        <authorList>
            <person name="Klenk H.P."/>
            <person name="Held B."/>
            <person name="Lucas S."/>
            <person name="Lapidus A."/>
            <person name="Copeland A."/>
            <person name="Hammon N."/>
            <person name="Pitluck S."/>
            <person name="Goodwin L.A."/>
            <person name="Han C."/>
            <person name="Tapia R."/>
            <person name="Brambilla E.M."/>
            <person name="Potter G."/>
            <person name="Land M."/>
            <person name="Ivanova N."/>
            <person name="Rohde M."/>
            <person name="Goker M."/>
            <person name="Detter J.C."/>
            <person name="Kyrpides N.C."/>
            <person name="Woyke T."/>
        </authorList>
    </citation>
    <scope>NUCLEOTIDE SEQUENCE [LARGE SCALE GENOMIC DNA]</scope>
    <source>
        <strain evidence="6 7">NA-128</strain>
    </source>
</reference>
<proteinExistence type="inferred from homology"/>
<evidence type="ECO:0000256" key="4">
    <source>
        <dbReference type="RuleBase" id="RU003476"/>
    </source>
</evidence>
<dbReference type="PROSITE" id="PS00893">
    <property type="entry name" value="NUDIX_BOX"/>
    <property type="match status" value="1"/>
</dbReference>
<dbReference type="GO" id="GO:0016787">
    <property type="term" value="F:hydrolase activity"/>
    <property type="evidence" value="ECO:0007669"/>
    <property type="project" value="UniProtKB-KW"/>
</dbReference>
<dbReference type="RefSeq" id="WP_005443697.1">
    <property type="nucleotide sequence ID" value="NZ_CM001466.1"/>
</dbReference>
<evidence type="ECO:0000259" key="5">
    <source>
        <dbReference type="PROSITE" id="PS51462"/>
    </source>
</evidence>
<protein>
    <submittedName>
        <fullName evidence="6">ADP-ribose pyrophosphatase</fullName>
    </submittedName>
</protein>
<feature type="domain" description="Nudix hydrolase" evidence="5">
    <location>
        <begin position="14"/>
        <end position="138"/>
    </location>
</feature>
<evidence type="ECO:0000313" key="7">
    <source>
        <dbReference type="Proteomes" id="UP000004705"/>
    </source>
</evidence>
<accession>H8G7J0</accession>
<evidence type="ECO:0000256" key="2">
    <source>
        <dbReference type="ARBA" id="ARBA00005582"/>
    </source>
</evidence>
<comment type="similarity">
    <text evidence="2 4">Belongs to the Nudix hydrolase family.</text>
</comment>
<evidence type="ECO:0000313" key="6">
    <source>
        <dbReference type="EMBL" id="EHY90353.1"/>
    </source>
</evidence>